<dbReference type="AlphaFoldDB" id="A0A0W0GCL6"/>
<evidence type="ECO:0000313" key="3">
    <source>
        <dbReference type="Proteomes" id="UP000054988"/>
    </source>
</evidence>
<sequence>MPARLHTSHQGSPLLATTDIASPQQWQLTTAMLPLQHLGLSQFQLPSPLSTIPMPPQDPSQAQSQLPTAHLKPIASPTTITQLLYTMSSHESSVCLDGVSKDKCADNDNNSSSSSNENEDGKVDVKKALVGAGPSTSAPACKVSKEKRKAEALYHKSSTKYYDAIEQAFIDRWGFNLDLFAEPEEGKDYVPPSLNMFPAGTICNTEDDC</sequence>
<organism evidence="2 3">
    <name type="scientific">Moniliophthora roreri</name>
    <name type="common">Frosty pod rot fungus</name>
    <name type="synonym">Monilia roreri</name>
    <dbReference type="NCBI Taxonomy" id="221103"/>
    <lineage>
        <taxon>Eukaryota</taxon>
        <taxon>Fungi</taxon>
        <taxon>Dikarya</taxon>
        <taxon>Basidiomycota</taxon>
        <taxon>Agaricomycotina</taxon>
        <taxon>Agaricomycetes</taxon>
        <taxon>Agaricomycetidae</taxon>
        <taxon>Agaricales</taxon>
        <taxon>Marasmiineae</taxon>
        <taxon>Marasmiaceae</taxon>
        <taxon>Moniliophthora</taxon>
    </lineage>
</organism>
<dbReference type="EMBL" id="LATX01000412">
    <property type="protein sequence ID" value="KTB46325.1"/>
    <property type="molecule type" value="Genomic_DNA"/>
</dbReference>
<proteinExistence type="predicted"/>
<evidence type="ECO:0000313" key="2">
    <source>
        <dbReference type="EMBL" id="KTB46325.1"/>
    </source>
</evidence>
<feature type="region of interest" description="Disordered" evidence="1">
    <location>
        <begin position="48"/>
        <end position="68"/>
    </location>
</feature>
<protein>
    <submittedName>
        <fullName evidence="2">Uncharacterized protein</fullName>
    </submittedName>
</protein>
<gene>
    <name evidence="2" type="ORF">WG66_1096</name>
</gene>
<evidence type="ECO:0000256" key="1">
    <source>
        <dbReference type="SAM" id="MobiDB-lite"/>
    </source>
</evidence>
<comment type="caution">
    <text evidence="2">The sequence shown here is derived from an EMBL/GenBank/DDBJ whole genome shotgun (WGS) entry which is preliminary data.</text>
</comment>
<reference evidence="2 3" key="1">
    <citation type="submission" date="2015-12" db="EMBL/GenBank/DDBJ databases">
        <title>Draft genome sequence of Moniliophthora roreri, the causal agent of frosty pod rot of cacao.</title>
        <authorList>
            <person name="Aime M.C."/>
            <person name="Diaz-Valderrama J.R."/>
            <person name="Kijpornyongpan T."/>
            <person name="Phillips-Mora W."/>
        </authorList>
    </citation>
    <scope>NUCLEOTIDE SEQUENCE [LARGE SCALE GENOMIC DNA]</scope>
    <source>
        <strain evidence="2 3">MCA 2952</strain>
    </source>
</reference>
<dbReference type="Proteomes" id="UP000054988">
    <property type="component" value="Unassembled WGS sequence"/>
</dbReference>
<accession>A0A0W0GCL6</accession>
<name>A0A0W0GCL6_MONRR</name>